<dbReference type="AlphaFoldDB" id="A0A1G1ZMS2"/>
<reference evidence="1 2" key="1">
    <citation type="journal article" date="2016" name="Nat. Commun.">
        <title>Thousands of microbial genomes shed light on interconnected biogeochemical processes in an aquifer system.</title>
        <authorList>
            <person name="Anantharaman K."/>
            <person name="Brown C.T."/>
            <person name="Hug L.A."/>
            <person name="Sharon I."/>
            <person name="Castelle C.J."/>
            <person name="Probst A.J."/>
            <person name="Thomas B.C."/>
            <person name="Singh A."/>
            <person name="Wilkins M.J."/>
            <person name="Karaoz U."/>
            <person name="Brodie E.L."/>
            <person name="Williams K.H."/>
            <person name="Hubbard S.S."/>
            <person name="Banfield J.F."/>
        </authorList>
    </citation>
    <scope>NUCLEOTIDE SEQUENCE [LARGE SCALE GENOMIC DNA]</scope>
</reference>
<dbReference type="Proteomes" id="UP000177942">
    <property type="component" value="Unassembled WGS sequence"/>
</dbReference>
<protein>
    <submittedName>
        <fullName evidence="1">Uncharacterized protein</fullName>
    </submittedName>
</protein>
<accession>A0A1G1ZMS2</accession>
<sequence>MLKVWPFGNKDKVAAEISKAPKAKNKNKTDRKYLERILILYNIAEISKIIESIFGISGTDRSSYRFPKSTYMTHILSLYGF</sequence>
<comment type="caution">
    <text evidence="1">The sequence shown here is derived from an EMBL/GenBank/DDBJ whole genome shotgun (WGS) entry which is preliminary data.</text>
</comment>
<name>A0A1G1ZMS2_9BACT</name>
<evidence type="ECO:0000313" key="1">
    <source>
        <dbReference type="EMBL" id="OGY65426.1"/>
    </source>
</evidence>
<dbReference type="EMBL" id="MHJJ01000010">
    <property type="protein sequence ID" value="OGY65426.1"/>
    <property type="molecule type" value="Genomic_DNA"/>
</dbReference>
<proteinExistence type="predicted"/>
<evidence type="ECO:0000313" key="2">
    <source>
        <dbReference type="Proteomes" id="UP000177942"/>
    </source>
</evidence>
<organism evidence="1 2">
    <name type="scientific">Candidatus Harrisonbacteria bacterium RIFCSPLOWO2_01_FULL_44_18</name>
    <dbReference type="NCBI Taxonomy" id="1798407"/>
    <lineage>
        <taxon>Bacteria</taxon>
        <taxon>Candidatus Harrisoniibacteriota</taxon>
    </lineage>
</organism>
<dbReference type="STRING" id="1798407.A3A16_03175"/>
<gene>
    <name evidence="1" type="ORF">A3A16_03175</name>
</gene>